<protein>
    <submittedName>
        <fullName evidence="2">Cyclin_C domain-containing protein</fullName>
    </submittedName>
</protein>
<accession>A0A7E4VYP1</accession>
<evidence type="ECO:0000313" key="1">
    <source>
        <dbReference type="Proteomes" id="UP000492821"/>
    </source>
</evidence>
<evidence type="ECO:0000313" key="2">
    <source>
        <dbReference type="WBParaSite" id="Pan_g4706.t1"/>
    </source>
</evidence>
<organism evidence="1 2">
    <name type="scientific">Panagrellus redivivus</name>
    <name type="common">Microworm</name>
    <dbReference type="NCBI Taxonomy" id="6233"/>
    <lineage>
        <taxon>Eukaryota</taxon>
        <taxon>Metazoa</taxon>
        <taxon>Ecdysozoa</taxon>
        <taxon>Nematoda</taxon>
        <taxon>Chromadorea</taxon>
        <taxon>Rhabditida</taxon>
        <taxon>Tylenchina</taxon>
        <taxon>Panagrolaimomorpha</taxon>
        <taxon>Panagrolaimoidea</taxon>
        <taxon>Panagrolaimidae</taxon>
        <taxon>Panagrellus</taxon>
    </lineage>
</organism>
<name>A0A7E4VYP1_PANRE</name>
<dbReference type="AlphaFoldDB" id="A0A7E4VYP1"/>
<reference evidence="2" key="2">
    <citation type="submission" date="2020-10" db="UniProtKB">
        <authorList>
            <consortium name="WormBaseParasite"/>
        </authorList>
    </citation>
    <scope>IDENTIFICATION</scope>
</reference>
<reference evidence="1" key="1">
    <citation type="journal article" date="2013" name="Genetics">
        <title>The draft genome and transcriptome of Panagrellus redivivus are shaped by the harsh demands of a free-living lifestyle.</title>
        <authorList>
            <person name="Srinivasan J."/>
            <person name="Dillman A.R."/>
            <person name="Macchietto M.G."/>
            <person name="Heikkinen L."/>
            <person name="Lakso M."/>
            <person name="Fracchia K.M."/>
            <person name="Antoshechkin I."/>
            <person name="Mortazavi A."/>
            <person name="Wong G."/>
            <person name="Sternberg P.W."/>
        </authorList>
    </citation>
    <scope>NUCLEOTIDE SEQUENCE [LARGE SCALE GENOMIC DNA]</scope>
    <source>
        <strain evidence="1">MT8872</strain>
    </source>
</reference>
<dbReference type="WBParaSite" id="Pan_g4706.t1">
    <property type="protein sequence ID" value="Pan_g4706.t1"/>
    <property type="gene ID" value="Pan_g4706"/>
</dbReference>
<keyword evidence="1" id="KW-1185">Reference proteome</keyword>
<sequence length="114" mass="12668">MAIIPAFPMSSETSRIAKAGYFDGFRLRHALLEPIGMAALLCRPTTPVWVAFTLTLLVSDLDRLDDEPTASSLMRDVVIAYVECRGLFDCLEVLCLCFSNDDDFIKFCHASTTL</sequence>
<dbReference type="Proteomes" id="UP000492821">
    <property type="component" value="Unassembled WGS sequence"/>
</dbReference>
<proteinExistence type="predicted"/>